<proteinExistence type="predicted"/>
<reference evidence="1" key="1">
    <citation type="submission" date="2023-10" db="EMBL/GenBank/DDBJ databases">
        <title>Development of a sustainable strategy for remediation of hydrocarbon-contaminated territories based on the waste exchange concept.</title>
        <authorList>
            <person name="Krivoruchko A."/>
        </authorList>
    </citation>
    <scope>NUCLEOTIDE SEQUENCE</scope>
    <source>
        <strain evidence="1">IEGM 1175</strain>
    </source>
</reference>
<dbReference type="AlphaFoldDB" id="A0AAE4U3G9"/>
<dbReference type="Pfam" id="PF11209">
    <property type="entry name" value="LmeA"/>
    <property type="match status" value="1"/>
</dbReference>
<organism evidence="1 2">
    <name type="scientific">Dietzia maris</name>
    <dbReference type="NCBI Taxonomy" id="37915"/>
    <lineage>
        <taxon>Bacteria</taxon>
        <taxon>Bacillati</taxon>
        <taxon>Actinomycetota</taxon>
        <taxon>Actinomycetes</taxon>
        <taxon>Mycobacteriales</taxon>
        <taxon>Dietziaceae</taxon>
        <taxon>Dietzia</taxon>
    </lineage>
</organism>
<gene>
    <name evidence="1" type="ORF">R3P82_16300</name>
</gene>
<protein>
    <submittedName>
        <fullName evidence="1">LmeA family phospholipid-binding protein</fullName>
    </submittedName>
</protein>
<accession>A0AAE4U3G9</accession>
<comment type="caution">
    <text evidence="1">The sequence shown here is derived from an EMBL/GenBank/DDBJ whole genome shotgun (WGS) entry which is preliminary data.</text>
</comment>
<dbReference type="Proteomes" id="UP001185873">
    <property type="component" value="Unassembled WGS sequence"/>
</dbReference>
<sequence length="244" mass="25163">MGRRDRMDRRGRRDNRRGGCGCGCSLVLLLLLLAGLVVAAEFGARWYLSDRAEREASAELGAPVSVEFGTSPVLWDLATQQAVGTVHLTSPGDATVPRIDVTGYSVSQVDGGIRAESADGTATLSADQLAAAAAEGNPAEGSPIAGMTEVRSVRPDAPAGLLRADIGGIAEIGVQPGVNDGQLTLTPQQTSLLGFPLPDGLFSGITGTVDTTMASLPEGVVIEDARVVDDGLEVMLGGRDVVLR</sequence>
<dbReference type="RefSeq" id="WP_317471131.1">
    <property type="nucleotide sequence ID" value="NZ_JAWLKJ010000004.1"/>
</dbReference>
<dbReference type="InterPro" id="IPR021373">
    <property type="entry name" value="DUF2993"/>
</dbReference>
<dbReference type="EMBL" id="JAWLKJ010000004">
    <property type="protein sequence ID" value="MDV6300671.1"/>
    <property type="molecule type" value="Genomic_DNA"/>
</dbReference>
<name>A0AAE4U3G9_9ACTN</name>
<evidence type="ECO:0000313" key="2">
    <source>
        <dbReference type="Proteomes" id="UP001185873"/>
    </source>
</evidence>
<evidence type="ECO:0000313" key="1">
    <source>
        <dbReference type="EMBL" id="MDV6300671.1"/>
    </source>
</evidence>